<accession>A0ABT0C447</accession>
<name>A0ABT0C447_9BACT</name>
<protein>
    <recommendedName>
        <fullName evidence="3">Glycosyl transferase</fullName>
    </recommendedName>
</protein>
<gene>
    <name evidence="1" type="ORF">MUN53_14470</name>
</gene>
<evidence type="ECO:0008006" key="3">
    <source>
        <dbReference type="Google" id="ProtNLM"/>
    </source>
</evidence>
<evidence type="ECO:0000313" key="2">
    <source>
        <dbReference type="Proteomes" id="UP001165444"/>
    </source>
</evidence>
<dbReference type="EMBL" id="JAKZMM010000043">
    <property type="protein sequence ID" value="MCJ2381794.1"/>
    <property type="molecule type" value="Genomic_DNA"/>
</dbReference>
<evidence type="ECO:0000313" key="1">
    <source>
        <dbReference type="EMBL" id="MCJ2381794.1"/>
    </source>
</evidence>
<keyword evidence="2" id="KW-1185">Reference proteome</keyword>
<sequence length="248" mass="29391">MKQDISFNIYCMSYQRPDRILTQDLLEYCTYVVRWKEEEAYRNAGVKDLLVIPQGATLNDGTIVWSFMTTLYWVIENTPEDVIFVADDDLNHFCYRLDTYTNIKADFNNYREIATSEIERIAQLLYDLNLGFACDNPQFALYNYTQEFCFKGMPGGIRWINKKAFKAKFDPKDFATSDIDMMMQELLMNRIILQPRYFHSMSVKDKLEGGTTVDSKVNYQFRLAMKNKWGKYFDYDFKKNQAKINVKR</sequence>
<organism evidence="1 2">
    <name type="scientific">Parabacteroides faecalis</name>
    <dbReference type="NCBI Taxonomy" id="2924040"/>
    <lineage>
        <taxon>Bacteria</taxon>
        <taxon>Pseudomonadati</taxon>
        <taxon>Bacteroidota</taxon>
        <taxon>Bacteroidia</taxon>
        <taxon>Bacteroidales</taxon>
        <taxon>Tannerellaceae</taxon>
        <taxon>Parabacteroides</taxon>
    </lineage>
</organism>
<dbReference type="RefSeq" id="WP_243326206.1">
    <property type="nucleotide sequence ID" value="NZ_JAKZMM010000043.1"/>
</dbReference>
<comment type="caution">
    <text evidence="1">The sequence shown here is derived from an EMBL/GenBank/DDBJ whole genome shotgun (WGS) entry which is preliminary data.</text>
</comment>
<reference evidence="1 2" key="1">
    <citation type="submission" date="2022-03" db="EMBL/GenBank/DDBJ databases">
        <title>Parabacteroides sp. nov. isolated from swine feces.</title>
        <authorList>
            <person name="Bak J.E."/>
        </authorList>
    </citation>
    <scope>NUCLEOTIDE SEQUENCE [LARGE SCALE GENOMIC DNA]</scope>
    <source>
        <strain evidence="1 2">AGMB00274</strain>
    </source>
</reference>
<dbReference type="Proteomes" id="UP001165444">
    <property type="component" value="Unassembled WGS sequence"/>
</dbReference>
<proteinExistence type="predicted"/>